<evidence type="ECO:0000313" key="1">
    <source>
        <dbReference type="EMBL" id="MFD2113802.1"/>
    </source>
</evidence>
<accession>A0ABW4YDN0</accession>
<sequence>MSVILSHKLTLERLERLFTGRGLSAQIVEVEPAIPEQDLPRLAYLKVVSANDLPILIWVDTQVASVLRLRAVLLATEQPRDQDDPPIEPWIVERSAQQELFGLNASGAVRQMTLDHRLPYQGAIIADEVVEAAKNLRRTASSVWDISNIFDGNLWLSISD</sequence>
<gene>
    <name evidence="1" type="ORF">ACFSJC_18295</name>
</gene>
<dbReference type="EMBL" id="JBHUHX010000058">
    <property type="protein sequence ID" value="MFD2113802.1"/>
    <property type="molecule type" value="Genomic_DNA"/>
</dbReference>
<organism evidence="1 2">
    <name type="scientific">Thiorhodococcus fuscus</name>
    <dbReference type="NCBI Taxonomy" id="527200"/>
    <lineage>
        <taxon>Bacteria</taxon>
        <taxon>Pseudomonadati</taxon>
        <taxon>Pseudomonadota</taxon>
        <taxon>Gammaproteobacteria</taxon>
        <taxon>Chromatiales</taxon>
        <taxon>Chromatiaceae</taxon>
        <taxon>Thiorhodococcus</taxon>
    </lineage>
</organism>
<keyword evidence="2" id="KW-1185">Reference proteome</keyword>
<dbReference type="RefSeq" id="WP_386028635.1">
    <property type="nucleotide sequence ID" value="NZ_JBHUHX010000058.1"/>
</dbReference>
<name>A0ABW4YDN0_9GAMM</name>
<comment type="caution">
    <text evidence="1">The sequence shown here is derived from an EMBL/GenBank/DDBJ whole genome shotgun (WGS) entry which is preliminary data.</text>
</comment>
<proteinExistence type="predicted"/>
<dbReference type="Proteomes" id="UP001597337">
    <property type="component" value="Unassembled WGS sequence"/>
</dbReference>
<evidence type="ECO:0000313" key="2">
    <source>
        <dbReference type="Proteomes" id="UP001597337"/>
    </source>
</evidence>
<reference evidence="2" key="1">
    <citation type="journal article" date="2019" name="Int. J. Syst. Evol. Microbiol.">
        <title>The Global Catalogue of Microorganisms (GCM) 10K type strain sequencing project: providing services to taxonomists for standard genome sequencing and annotation.</title>
        <authorList>
            <consortium name="The Broad Institute Genomics Platform"/>
            <consortium name="The Broad Institute Genome Sequencing Center for Infectious Disease"/>
            <person name="Wu L."/>
            <person name="Ma J."/>
        </authorList>
    </citation>
    <scope>NUCLEOTIDE SEQUENCE [LARGE SCALE GENOMIC DNA]</scope>
    <source>
        <strain evidence="2">KACC 12597</strain>
    </source>
</reference>
<evidence type="ECO:0008006" key="3">
    <source>
        <dbReference type="Google" id="ProtNLM"/>
    </source>
</evidence>
<protein>
    <recommendedName>
        <fullName evidence="3">CheW-like domain-containing protein</fullName>
    </recommendedName>
</protein>